<dbReference type="Proteomes" id="UP001556170">
    <property type="component" value="Unassembled WGS sequence"/>
</dbReference>
<comment type="caution">
    <text evidence="1">The sequence shown here is derived from an EMBL/GenBank/DDBJ whole genome shotgun (WGS) entry which is preliminary data.</text>
</comment>
<dbReference type="InterPro" id="IPR017504">
    <property type="entry name" value="CHP03067_Planctomycetes"/>
</dbReference>
<organism evidence="1 2">
    <name type="scientific">Rhodanobacter geophilus</name>
    <dbReference type="NCBI Taxonomy" id="3162488"/>
    <lineage>
        <taxon>Bacteria</taxon>
        <taxon>Pseudomonadati</taxon>
        <taxon>Pseudomonadota</taxon>
        <taxon>Gammaproteobacteria</taxon>
        <taxon>Lysobacterales</taxon>
        <taxon>Rhodanobacteraceae</taxon>
        <taxon>Rhodanobacter</taxon>
    </lineage>
</organism>
<sequence>MAPPPHNARPVDSADDLAALQGIWEQVGFEENGLTDPPDDHGAPGALTLIHGNRFEVRAVDGELLLEGGFTLDASTTPKSITWVDSIGLDAGKLLPAIYRLEGDHFLFVAADEGMPRPTTFRTSMGLTMRSFVRKR</sequence>
<evidence type="ECO:0000313" key="1">
    <source>
        <dbReference type="EMBL" id="MEW9625838.1"/>
    </source>
</evidence>
<protein>
    <submittedName>
        <fullName evidence="1">TIGR03067 domain-containing protein</fullName>
    </submittedName>
</protein>
<reference evidence="1 2" key="1">
    <citation type="submission" date="2024-06" db="EMBL/GenBank/DDBJ databases">
        <authorList>
            <person name="Woo H."/>
        </authorList>
    </citation>
    <scope>NUCLEOTIDE SEQUENCE [LARGE SCALE GENOMIC DNA]</scope>
    <source>
        <strain evidence="1 2">S2-g</strain>
    </source>
</reference>
<gene>
    <name evidence="1" type="ORF">ABQJ56_16565</name>
</gene>
<keyword evidence="2" id="KW-1185">Reference proteome</keyword>
<name>A0ABV3QVG0_9GAMM</name>
<dbReference type="NCBIfam" id="TIGR03067">
    <property type="entry name" value="Planc_TIGR03067"/>
    <property type="match status" value="1"/>
</dbReference>
<dbReference type="RefSeq" id="WP_367846128.1">
    <property type="nucleotide sequence ID" value="NZ_JBFOHL010000021.1"/>
</dbReference>
<proteinExistence type="predicted"/>
<evidence type="ECO:0000313" key="2">
    <source>
        <dbReference type="Proteomes" id="UP001556170"/>
    </source>
</evidence>
<accession>A0ABV3QVG0</accession>
<dbReference type="EMBL" id="JBFOHL010000021">
    <property type="protein sequence ID" value="MEW9625838.1"/>
    <property type="molecule type" value="Genomic_DNA"/>
</dbReference>